<reference evidence="2" key="1">
    <citation type="journal article" date="2008" name="Nat. Genet.">
        <title>The Pristionchus pacificus genome provides a unique perspective on nematode lifestyle and parasitism.</title>
        <authorList>
            <person name="Dieterich C."/>
            <person name="Clifton S.W."/>
            <person name="Schuster L.N."/>
            <person name="Chinwalla A."/>
            <person name="Delehaunty K."/>
            <person name="Dinkelacker I."/>
            <person name="Fulton L."/>
            <person name="Fulton R."/>
            <person name="Godfrey J."/>
            <person name="Minx P."/>
            <person name="Mitreva M."/>
            <person name="Roeseler W."/>
            <person name="Tian H."/>
            <person name="Witte H."/>
            <person name="Yang S.P."/>
            <person name="Wilson R.K."/>
            <person name="Sommer R.J."/>
        </authorList>
    </citation>
    <scope>NUCLEOTIDE SEQUENCE [LARGE SCALE GENOMIC DNA]</scope>
    <source>
        <strain evidence="2">PS312</strain>
    </source>
</reference>
<evidence type="ECO:0000313" key="2">
    <source>
        <dbReference type="Proteomes" id="UP000005239"/>
    </source>
</evidence>
<keyword evidence="2" id="KW-1185">Reference proteome</keyword>
<accession>A0A8R1UGJ5</accession>
<reference evidence="1" key="2">
    <citation type="submission" date="2022-06" db="UniProtKB">
        <authorList>
            <consortium name="EnsemblMetazoa"/>
        </authorList>
    </citation>
    <scope>IDENTIFICATION</scope>
    <source>
        <strain evidence="1">PS312</strain>
    </source>
</reference>
<organism evidence="1 2">
    <name type="scientific">Pristionchus pacificus</name>
    <name type="common">Parasitic nematode worm</name>
    <dbReference type="NCBI Taxonomy" id="54126"/>
    <lineage>
        <taxon>Eukaryota</taxon>
        <taxon>Metazoa</taxon>
        <taxon>Ecdysozoa</taxon>
        <taxon>Nematoda</taxon>
        <taxon>Chromadorea</taxon>
        <taxon>Rhabditida</taxon>
        <taxon>Rhabditina</taxon>
        <taxon>Diplogasteromorpha</taxon>
        <taxon>Diplogasteroidea</taxon>
        <taxon>Neodiplogasteridae</taxon>
        <taxon>Pristionchus</taxon>
    </lineage>
</organism>
<accession>A0A2A6B2K8</accession>
<dbReference type="Proteomes" id="UP000005239">
    <property type="component" value="Unassembled WGS sequence"/>
</dbReference>
<protein>
    <submittedName>
        <fullName evidence="1">Uncharacterized protein</fullName>
    </submittedName>
</protein>
<dbReference type="Gene3D" id="3.40.190.10">
    <property type="entry name" value="Periplasmic binding protein-like II"/>
    <property type="match status" value="1"/>
</dbReference>
<dbReference type="SUPFAM" id="SSF53850">
    <property type="entry name" value="Periplasmic binding protein-like II"/>
    <property type="match status" value="1"/>
</dbReference>
<evidence type="ECO:0000313" key="1">
    <source>
        <dbReference type="EnsemblMetazoa" id="PPA23467.1"/>
    </source>
</evidence>
<proteinExistence type="predicted"/>
<dbReference type="AlphaFoldDB" id="A0A2A6B2K8"/>
<gene>
    <name evidence="1" type="primary">WBGene00113021</name>
</gene>
<sequence length="417" mass="47276">MPLRLVQSDVFFFPYLYRNPVTGKMKGIYYDMFTAWLPYSNETRIELVSNPNHDEVPNESGVYEGVVGTVVNGTADATIDDFGYTPDKVKMHRYTVPQVNFGQSSFYEKEQVINDWTLASFVVFPVKIIAIILALIILVRAVEFARHMVQAKLNIPYKDEHKLTSSLALLGSFMLYLMYSSAFAGNASSAMTIPANTLQSMTNQLQSGEATMVLSDGFFSPDTIMELFGRPQEEINNFHIVSDLQQLTEMLCASSPQNNIYTYSLLYNIFSSNSTRSAIKCQLQTVNSKDMEYINNNLKSFAGLTLETPYPVTFYFNKKRFTNRQVKAYNKIVNKLYGLEKMDGLWWRRYTGKAKQTFSVRPASPAASFMPLPISAYNAIFVIAGVLLAISIPVLIAEILWKSKYVDPLTYDRLFNV</sequence>
<name>A0A2A6B2K8_PRIPA</name>
<dbReference type="EnsemblMetazoa" id="PPA23467.1">
    <property type="protein sequence ID" value="PPA23467.1"/>
    <property type="gene ID" value="WBGene00113021"/>
</dbReference>